<feature type="transmembrane region" description="Helical" evidence="2">
    <location>
        <begin position="24"/>
        <end position="47"/>
    </location>
</feature>
<comment type="caution">
    <text evidence="3">The sequence shown here is derived from an EMBL/GenBank/DDBJ whole genome shotgun (WGS) entry which is preliminary data.</text>
</comment>
<gene>
    <name evidence="3" type="ORF">Pla111_08690</name>
</gene>
<evidence type="ECO:0000256" key="1">
    <source>
        <dbReference type="SAM" id="MobiDB-lite"/>
    </source>
</evidence>
<dbReference type="EMBL" id="SJPH01000002">
    <property type="protein sequence ID" value="TWT47257.1"/>
    <property type="molecule type" value="Genomic_DNA"/>
</dbReference>
<accession>A0A5C5W9T6</accession>
<dbReference type="AlphaFoldDB" id="A0A5C5W9T6"/>
<keyword evidence="2" id="KW-0472">Membrane</keyword>
<evidence type="ECO:0000313" key="3">
    <source>
        <dbReference type="EMBL" id="TWT47257.1"/>
    </source>
</evidence>
<keyword evidence="2" id="KW-1133">Transmembrane helix</keyword>
<evidence type="ECO:0000313" key="4">
    <source>
        <dbReference type="Proteomes" id="UP000318995"/>
    </source>
</evidence>
<protein>
    <submittedName>
        <fullName evidence="3">Uncharacterized protein</fullName>
    </submittedName>
</protein>
<feature type="compositionally biased region" description="Polar residues" evidence="1">
    <location>
        <begin position="1"/>
        <end position="16"/>
    </location>
</feature>
<proteinExistence type="predicted"/>
<dbReference type="Proteomes" id="UP000318995">
    <property type="component" value="Unassembled WGS sequence"/>
</dbReference>
<sequence>MSQLDSSSANFGSTRSGLVKKPPMSVYTVLMIIATVALTIGCVFLYLEFSSYQ</sequence>
<evidence type="ECO:0000256" key="2">
    <source>
        <dbReference type="SAM" id="Phobius"/>
    </source>
</evidence>
<reference evidence="3 4" key="1">
    <citation type="submission" date="2019-02" db="EMBL/GenBank/DDBJ databases">
        <title>Deep-cultivation of Planctomycetes and their phenomic and genomic characterization uncovers novel biology.</title>
        <authorList>
            <person name="Wiegand S."/>
            <person name="Jogler M."/>
            <person name="Boedeker C."/>
            <person name="Pinto D."/>
            <person name="Vollmers J."/>
            <person name="Rivas-Marin E."/>
            <person name="Kohn T."/>
            <person name="Peeters S.H."/>
            <person name="Heuer A."/>
            <person name="Rast P."/>
            <person name="Oberbeckmann S."/>
            <person name="Bunk B."/>
            <person name="Jeske O."/>
            <person name="Meyerdierks A."/>
            <person name="Storesund J.E."/>
            <person name="Kallscheuer N."/>
            <person name="Luecker S."/>
            <person name="Lage O.M."/>
            <person name="Pohl T."/>
            <person name="Merkel B.J."/>
            <person name="Hornburger P."/>
            <person name="Mueller R.-W."/>
            <person name="Bruemmer F."/>
            <person name="Labrenz M."/>
            <person name="Spormann A.M."/>
            <person name="Op Den Camp H."/>
            <person name="Overmann J."/>
            <person name="Amann R."/>
            <person name="Jetten M.S.M."/>
            <person name="Mascher T."/>
            <person name="Medema M.H."/>
            <person name="Devos D.P."/>
            <person name="Kaster A.-K."/>
            <person name="Ovreas L."/>
            <person name="Rohde M."/>
            <person name="Galperin M.Y."/>
            <person name="Jogler C."/>
        </authorList>
    </citation>
    <scope>NUCLEOTIDE SEQUENCE [LARGE SCALE GENOMIC DNA]</scope>
    <source>
        <strain evidence="3 4">Pla111</strain>
    </source>
</reference>
<feature type="region of interest" description="Disordered" evidence="1">
    <location>
        <begin position="1"/>
        <end position="20"/>
    </location>
</feature>
<keyword evidence="2" id="KW-0812">Transmembrane</keyword>
<keyword evidence="4" id="KW-1185">Reference proteome</keyword>
<name>A0A5C5W9T6_9BACT</name>
<organism evidence="3 4">
    <name type="scientific">Botrimarina hoheduenensis</name>
    <dbReference type="NCBI Taxonomy" id="2528000"/>
    <lineage>
        <taxon>Bacteria</taxon>
        <taxon>Pseudomonadati</taxon>
        <taxon>Planctomycetota</taxon>
        <taxon>Planctomycetia</taxon>
        <taxon>Pirellulales</taxon>
        <taxon>Lacipirellulaceae</taxon>
        <taxon>Botrimarina</taxon>
    </lineage>
</organism>